<comment type="similarity">
    <text evidence="2">Belongs to the ClpA/ClpB family. Torsin subfamily.</text>
</comment>
<dbReference type="InterPro" id="IPR049337">
    <property type="entry name" value="TOR1A_C"/>
</dbReference>
<feature type="signal peptide" evidence="3">
    <location>
        <begin position="1"/>
        <end position="22"/>
    </location>
</feature>
<dbReference type="PANTHER" id="PTHR10760">
    <property type="entry name" value="TORSIN"/>
    <property type="match status" value="1"/>
</dbReference>
<dbReference type="Pfam" id="PF21376">
    <property type="entry name" value="TOR1A_C"/>
    <property type="match status" value="1"/>
</dbReference>
<accession>A0ABM3XY44</accession>
<keyword evidence="5" id="KW-1185">Reference proteome</keyword>
<sequence length="376" mass="42508">MLGPWRPLLLLLLLPLHCAGDAEDPGGAGVLRDQLRAAAALCRRYWALLGCQVGSRPCDEDQTQGWSLPLLGQQYLDILSTWYCRFGDCCDTGDCRISNDLSGLESDLQGQVHGQPLARDLVLRSVKSFLELDQPDKALGLSFHGGSGTGKNFVARIMADNLFRDGLRSDCVQMFIATLHFPHPKYVDQYQERLTDQIQKTQDRCPQTLFIFDEAEKLHPDLLEVLQPQLKRRVPETQRTKPWRTFYLFLSNLGGSAINEVVLNLLKAGKSREDITADQLEHPLKAEIMESTESSFGHSSIVKENLIDCFVPFLPLEYHHVRLCARDVFLSQELPYTEAALDEIAKMMVYVPKEEKLFSSQGCKSISQRITYFIES</sequence>
<dbReference type="SUPFAM" id="SSF52540">
    <property type="entry name" value="P-loop containing nucleoside triphosphate hydrolases"/>
    <property type="match status" value="1"/>
</dbReference>
<comment type="subcellular location">
    <subcellularLocation>
        <location evidence="1">Endoplasmic reticulum lumen</location>
    </subcellularLocation>
</comment>
<evidence type="ECO:0000259" key="4">
    <source>
        <dbReference type="Pfam" id="PF21376"/>
    </source>
</evidence>
<dbReference type="Proteomes" id="UP001652624">
    <property type="component" value="Chromosome 9"/>
</dbReference>
<organism evidence="5 6">
    <name type="scientific">Erinaceus europaeus</name>
    <name type="common">Western European hedgehog</name>
    <dbReference type="NCBI Taxonomy" id="9365"/>
    <lineage>
        <taxon>Eukaryota</taxon>
        <taxon>Metazoa</taxon>
        <taxon>Chordata</taxon>
        <taxon>Craniata</taxon>
        <taxon>Vertebrata</taxon>
        <taxon>Euteleostomi</taxon>
        <taxon>Mammalia</taxon>
        <taxon>Eutheria</taxon>
        <taxon>Laurasiatheria</taxon>
        <taxon>Eulipotyphla</taxon>
        <taxon>Erinaceidae</taxon>
        <taxon>Erinaceinae</taxon>
        <taxon>Erinaceus</taxon>
    </lineage>
</organism>
<feature type="domain" description="Torsin-1A C-terminal" evidence="4">
    <location>
        <begin position="316"/>
        <end position="373"/>
    </location>
</feature>
<dbReference type="Pfam" id="PF06309">
    <property type="entry name" value="Torsin"/>
    <property type="match status" value="1"/>
</dbReference>
<dbReference type="Gene3D" id="3.40.50.300">
    <property type="entry name" value="P-loop containing nucleotide triphosphate hydrolases"/>
    <property type="match status" value="1"/>
</dbReference>
<dbReference type="PANTHER" id="PTHR10760:SF3">
    <property type="entry name" value="TORSIN-3A"/>
    <property type="match status" value="1"/>
</dbReference>
<dbReference type="InterPro" id="IPR027417">
    <property type="entry name" value="P-loop_NTPase"/>
</dbReference>
<protein>
    <submittedName>
        <fullName evidence="6">Torsin-3A isoform X1</fullName>
    </submittedName>
</protein>
<name>A0ABM3XY44_ERIEU</name>
<dbReference type="GeneID" id="103125236"/>
<dbReference type="RefSeq" id="XP_060053735.1">
    <property type="nucleotide sequence ID" value="XM_060197752.1"/>
</dbReference>
<evidence type="ECO:0000256" key="3">
    <source>
        <dbReference type="SAM" id="SignalP"/>
    </source>
</evidence>
<evidence type="ECO:0000313" key="5">
    <source>
        <dbReference type="Proteomes" id="UP001652624"/>
    </source>
</evidence>
<keyword evidence="3" id="KW-0732">Signal</keyword>
<feature type="chain" id="PRO_5045390935" evidence="3">
    <location>
        <begin position="23"/>
        <end position="376"/>
    </location>
</feature>
<proteinExistence type="inferred from homology"/>
<evidence type="ECO:0000256" key="2">
    <source>
        <dbReference type="ARBA" id="ARBA00006235"/>
    </source>
</evidence>
<dbReference type="InterPro" id="IPR010448">
    <property type="entry name" value="Torsin"/>
</dbReference>
<gene>
    <name evidence="6" type="primary">TOR3A</name>
</gene>
<reference evidence="6" key="1">
    <citation type="submission" date="2025-08" db="UniProtKB">
        <authorList>
            <consortium name="RefSeq"/>
        </authorList>
    </citation>
    <scope>IDENTIFICATION</scope>
</reference>
<evidence type="ECO:0000256" key="1">
    <source>
        <dbReference type="ARBA" id="ARBA00004319"/>
    </source>
</evidence>
<evidence type="ECO:0000313" key="6">
    <source>
        <dbReference type="RefSeq" id="XP_060053735.1"/>
    </source>
</evidence>